<comment type="caution">
    <text evidence="2">The sequence shown here is derived from an EMBL/GenBank/DDBJ whole genome shotgun (WGS) entry which is preliminary data.</text>
</comment>
<proteinExistence type="predicted"/>
<reference evidence="2 3" key="1">
    <citation type="journal article" date="2011" name="Front. Microbiol.">
        <title>Genomic signatures of strain selection and enhancement in Bacillus atrophaeus var. globigii, a historical biowarfare simulant.</title>
        <authorList>
            <person name="Gibbons H.S."/>
            <person name="Broomall S.M."/>
            <person name="McNew L.A."/>
            <person name="Daligault H."/>
            <person name="Chapman C."/>
            <person name="Bruce D."/>
            <person name="Karavis M."/>
            <person name="Krepps M."/>
            <person name="McGregor P.A."/>
            <person name="Hong C."/>
            <person name="Park K.H."/>
            <person name="Akmal A."/>
            <person name="Feldman A."/>
            <person name="Lin J.S."/>
            <person name="Chang W.E."/>
            <person name="Higgs B.W."/>
            <person name="Demirev P."/>
            <person name="Lindquist J."/>
            <person name="Liem A."/>
            <person name="Fochler E."/>
            <person name="Read T.D."/>
            <person name="Tapia R."/>
            <person name="Johnson S."/>
            <person name="Bishop-Lilly K.A."/>
            <person name="Detter C."/>
            <person name="Han C."/>
            <person name="Sozhamannan S."/>
            <person name="Rosenzweig C.N."/>
            <person name="Skowronski E.W."/>
        </authorList>
    </citation>
    <scope>NUCLEOTIDE SEQUENCE [LARGE SCALE GENOMIC DNA]</scope>
    <source>
        <strain evidence="2 3">PIT1</strain>
    </source>
</reference>
<dbReference type="RefSeq" id="WP_126826921.1">
    <property type="nucleotide sequence ID" value="NZ_PIQG01000002.1"/>
</dbReference>
<sequence length="177" mass="18771">MNKIKLLFVAAAALMLSACGGVMAPQIAAPNQLMSPTPIEGNTGEYMSPYTSDGVLAEWVNNAVNAEMGATVGGMAGAYAGQKLAENIPFIGGFLGQELGNAVGREVALEMAGGEEALRDTSDISFNSLEEMSVWMYVNHSSHEHYADALESAMSVYPELRQIYYVALQNASAGYGY</sequence>
<keyword evidence="1" id="KW-0732">Signal</keyword>
<dbReference type="PROSITE" id="PS51257">
    <property type="entry name" value="PROKAR_LIPOPROTEIN"/>
    <property type="match status" value="1"/>
</dbReference>
<organism evidence="2 3">
    <name type="scientific">Pseudidiomarina taiwanensis</name>
    <dbReference type="NCBI Taxonomy" id="337250"/>
    <lineage>
        <taxon>Bacteria</taxon>
        <taxon>Pseudomonadati</taxon>
        <taxon>Pseudomonadota</taxon>
        <taxon>Gammaproteobacteria</taxon>
        <taxon>Alteromonadales</taxon>
        <taxon>Idiomarinaceae</taxon>
        <taxon>Pseudidiomarina</taxon>
    </lineage>
</organism>
<protein>
    <submittedName>
        <fullName evidence="2">Uncharacterized protein</fullName>
    </submittedName>
</protein>
<dbReference type="EMBL" id="PIQG01000002">
    <property type="protein sequence ID" value="RUO78500.1"/>
    <property type="molecule type" value="Genomic_DNA"/>
</dbReference>
<evidence type="ECO:0000313" key="2">
    <source>
        <dbReference type="EMBL" id="RUO78500.1"/>
    </source>
</evidence>
<dbReference type="OrthoDB" id="8480301at2"/>
<feature type="chain" id="PRO_5019519630" evidence="1">
    <location>
        <begin position="25"/>
        <end position="177"/>
    </location>
</feature>
<evidence type="ECO:0000256" key="1">
    <source>
        <dbReference type="SAM" id="SignalP"/>
    </source>
</evidence>
<accession>A0A432ZKY8</accession>
<dbReference type="Proteomes" id="UP000288279">
    <property type="component" value="Unassembled WGS sequence"/>
</dbReference>
<gene>
    <name evidence="2" type="ORF">CWI83_05600</name>
</gene>
<evidence type="ECO:0000313" key="3">
    <source>
        <dbReference type="Proteomes" id="UP000288279"/>
    </source>
</evidence>
<dbReference type="AlphaFoldDB" id="A0A432ZKY8"/>
<name>A0A432ZKY8_9GAMM</name>
<keyword evidence="3" id="KW-1185">Reference proteome</keyword>
<feature type="signal peptide" evidence="1">
    <location>
        <begin position="1"/>
        <end position="24"/>
    </location>
</feature>